<proteinExistence type="predicted"/>
<sequence>MLAMCSMGCCCCCCCYCCCVRAALIHVWLKLSNPNPKPRPKTVGKQLSTIRWSGLLTSPTPLDPANKHSGCATS</sequence>
<protein>
    <submittedName>
        <fullName evidence="3">Putative secreted protein</fullName>
    </submittedName>
</protein>
<name>A0A2M4D982_ANODA</name>
<keyword evidence="2" id="KW-0732">Signal</keyword>
<feature type="signal peptide" evidence="2">
    <location>
        <begin position="1"/>
        <end position="22"/>
    </location>
</feature>
<evidence type="ECO:0000256" key="1">
    <source>
        <dbReference type="SAM" id="MobiDB-lite"/>
    </source>
</evidence>
<dbReference type="AlphaFoldDB" id="A0A2M4D982"/>
<dbReference type="EMBL" id="GGFL01009450">
    <property type="protein sequence ID" value="MBW73628.1"/>
    <property type="molecule type" value="Transcribed_RNA"/>
</dbReference>
<feature type="region of interest" description="Disordered" evidence="1">
    <location>
        <begin position="55"/>
        <end position="74"/>
    </location>
</feature>
<evidence type="ECO:0000256" key="2">
    <source>
        <dbReference type="SAM" id="SignalP"/>
    </source>
</evidence>
<organism evidence="3">
    <name type="scientific">Anopheles darlingi</name>
    <name type="common">Mosquito</name>
    <dbReference type="NCBI Taxonomy" id="43151"/>
    <lineage>
        <taxon>Eukaryota</taxon>
        <taxon>Metazoa</taxon>
        <taxon>Ecdysozoa</taxon>
        <taxon>Arthropoda</taxon>
        <taxon>Hexapoda</taxon>
        <taxon>Insecta</taxon>
        <taxon>Pterygota</taxon>
        <taxon>Neoptera</taxon>
        <taxon>Endopterygota</taxon>
        <taxon>Diptera</taxon>
        <taxon>Nematocera</taxon>
        <taxon>Culicoidea</taxon>
        <taxon>Culicidae</taxon>
        <taxon>Anophelinae</taxon>
        <taxon>Anopheles</taxon>
    </lineage>
</organism>
<evidence type="ECO:0000313" key="3">
    <source>
        <dbReference type="EMBL" id="MBW73628.1"/>
    </source>
</evidence>
<feature type="chain" id="PRO_5014921621" evidence="2">
    <location>
        <begin position="23"/>
        <end position="74"/>
    </location>
</feature>
<reference evidence="3" key="1">
    <citation type="submission" date="2018-01" db="EMBL/GenBank/DDBJ databases">
        <title>An insight into the sialome of Amazonian anophelines.</title>
        <authorList>
            <person name="Ribeiro J.M."/>
            <person name="Scarpassa V."/>
            <person name="Calvo E."/>
        </authorList>
    </citation>
    <scope>NUCLEOTIDE SEQUENCE</scope>
</reference>
<accession>A0A2M4D982</accession>